<name>A0ABS4YE84_9MICO</name>
<reference evidence="1 2" key="1">
    <citation type="submission" date="2021-03" db="EMBL/GenBank/DDBJ databases">
        <title>Sequencing the genomes of 1000 actinobacteria strains.</title>
        <authorList>
            <person name="Klenk H.-P."/>
        </authorList>
    </citation>
    <scope>NUCLEOTIDE SEQUENCE [LARGE SCALE GENOMIC DNA]</scope>
    <source>
        <strain evidence="1 2">DSM 14564</strain>
    </source>
</reference>
<dbReference type="Proteomes" id="UP000698222">
    <property type="component" value="Unassembled WGS sequence"/>
</dbReference>
<dbReference type="InterPro" id="IPR006357">
    <property type="entry name" value="HAD-SF_hydro_IIA"/>
</dbReference>
<proteinExistence type="predicted"/>
<dbReference type="InterPro" id="IPR036412">
    <property type="entry name" value="HAD-like_sf"/>
</dbReference>
<accession>A0ABS4YE84</accession>
<dbReference type="PANTHER" id="PTHR19288">
    <property type="entry name" value="4-NITROPHENYLPHOSPHATASE-RELATED"/>
    <property type="match status" value="1"/>
</dbReference>
<dbReference type="NCBIfam" id="TIGR01460">
    <property type="entry name" value="HAD-SF-IIA"/>
    <property type="match status" value="1"/>
</dbReference>
<gene>
    <name evidence="1" type="ORF">JOF44_000002</name>
</gene>
<dbReference type="GO" id="GO:0016787">
    <property type="term" value="F:hydrolase activity"/>
    <property type="evidence" value="ECO:0007669"/>
    <property type="project" value="UniProtKB-KW"/>
</dbReference>
<keyword evidence="1" id="KW-0378">Hydrolase</keyword>
<dbReference type="InterPro" id="IPR023214">
    <property type="entry name" value="HAD_sf"/>
</dbReference>
<evidence type="ECO:0000313" key="1">
    <source>
        <dbReference type="EMBL" id="MBP2407099.1"/>
    </source>
</evidence>
<dbReference type="SUPFAM" id="SSF56784">
    <property type="entry name" value="HAD-like"/>
    <property type="match status" value="1"/>
</dbReference>
<dbReference type="Pfam" id="PF13344">
    <property type="entry name" value="Hydrolase_6"/>
    <property type="match status" value="1"/>
</dbReference>
<dbReference type="RefSeq" id="WP_209885780.1">
    <property type="nucleotide sequence ID" value="NZ_BAAAJV010000026.1"/>
</dbReference>
<dbReference type="Pfam" id="PF13242">
    <property type="entry name" value="Hydrolase_like"/>
    <property type="match status" value="1"/>
</dbReference>
<protein>
    <submittedName>
        <fullName evidence="1">HAD superfamily hydrolase (TIGR01450 family)</fullName>
    </submittedName>
</protein>
<comment type="caution">
    <text evidence="1">The sequence shown here is derived from an EMBL/GenBank/DDBJ whole genome shotgun (WGS) entry which is preliminary data.</text>
</comment>
<keyword evidence="2" id="KW-1185">Reference proteome</keyword>
<organism evidence="1 2">
    <name type="scientific">Brachybacterium fresconis</name>
    <dbReference type="NCBI Taxonomy" id="173363"/>
    <lineage>
        <taxon>Bacteria</taxon>
        <taxon>Bacillati</taxon>
        <taxon>Actinomycetota</taxon>
        <taxon>Actinomycetes</taxon>
        <taxon>Micrococcales</taxon>
        <taxon>Dermabacteraceae</taxon>
        <taxon>Brachybacterium</taxon>
    </lineage>
</organism>
<sequence>MIRRPDPSLLDLYDALLLDLDGTLMHGAAPIPHAAAAVDRARAAGTTVVFATNNASRTPRQAAEHLAQVGVAAQPEEFVTSPQVASRLLADRLEPGQKVLVVGGESLAAEIRESGLEPVTTDSPDVVAVVQGWSPTLDWSILAEGAYAIGHGAWWMATNIDATLPTERGMAPGNGAMVAALRHATGVEPAVAGKPEPGMFTVAARDASSRRPLIIGDRLDTDIEGAVRAGMDSLLVLTGVDGIDAALRADPVRRPTFILSDLSELGAPFPLPVLDGDRVRCGAVGARWVDGDIVLTGRLGDPRVLRAVLALLHARAAQGPWTGRLLDREGTEQRPNDR</sequence>
<dbReference type="PANTHER" id="PTHR19288:SF95">
    <property type="entry name" value="D-GLYCEROL 3-PHOSPHATE PHOSPHATASE"/>
    <property type="match status" value="1"/>
</dbReference>
<evidence type="ECO:0000313" key="2">
    <source>
        <dbReference type="Proteomes" id="UP000698222"/>
    </source>
</evidence>
<dbReference type="EMBL" id="JAGIOC010000001">
    <property type="protein sequence ID" value="MBP2407099.1"/>
    <property type="molecule type" value="Genomic_DNA"/>
</dbReference>
<dbReference type="Gene3D" id="3.40.50.1000">
    <property type="entry name" value="HAD superfamily/HAD-like"/>
    <property type="match status" value="2"/>
</dbReference>